<evidence type="ECO:0000313" key="3">
    <source>
        <dbReference type="Proteomes" id="UP001432075"/>
    </source>
</evidence>
<name>A0ABZ1RMP2_9ACTN</name>
<evidence type="ECO:0000313" key="2">
    <source>
        <dbReference type="EMBL" id="WUO48011.1"/>
    </source>
</evidence>
<proteinExistence type="predicted"/>
<accession>A0ABZ1RMP2</accession>
<keyword evidence="1" id="KW-0472">Membrane</keyword>
<evidence type="ECO:0000256" key="1">
    <source>
        <dbReference type="SAM" id="Phobius"/>
    </source>
</evidence>
<dbReference type="EMBL" id="CP108057">
    <property type="protein sequence ID" value="WUO48011.1"/>
    <property type="molecule type" value="Genomic_DNA"/>
</dbReference>
<dbReference type="Proteomes" id="UP001432075">
    <property type="component" value="Chromosome"/>
</dbReference>
<protein>
    <submittedName>
        <fullName evidence="2">Uncharacterized protein</fullName>
    </submittedName>
</protein>
<keyword evidence="1" id="KW-1133">Transmembrane helix</keyword>
<reference evidence="2" key="1">
    <citation type="submission" date="2022-10" db="EMBL/GenBank/DDBJ databases">
        <title>The complete genomes of actinobacterial strains from the NBC collection.</title>
        <authorList>
            <person name="Joergensen T.S."/>
            <person name="Alvarez Arevalo M."/>
            <person name="Sterndorff E.B."/>
            <person name="Faurdal D."/>
            <person name="Vuksanovic O."/>
            <person name="Mourched A.-S."/>
            <person name="Charusanti P."/>
            <person name="Shaw S."/>
            <person name="Blin K."/>
            <person name="Weber T."/>
        </authorList>
    </citation>
    <scope>NUCLEOTIDE SEQUENCE</scope>
    <source>
        <strain evidence="2">NBC_00283</strain>
    </source>
</reference>
<gene>
    <name evidence="2" type="ORF">OHU17_20410</name>
</gene>
<dbReference type="RefSeq" id="WP_328776335.1">
    <property type="nucleotide sequence ID" value="NZ_CP108057.1"/>
</dbReference>
<keyword evidence="3" id="KW-1185">Reference proteome</keyword>
<organism evidence="2 3">
    <name type="scientific">Streptomyces goshikiensis</name>
    <dbReference type="NCBI Taxonomy" id="1942"/>
    <lineage>
        <taxon>Bacteria</taxon>
        <taxon>Bacillati</taxon>
        <taxon>Actinomycetota</taxon>
        <taxon>Actinomycetes</taxon>
        <taxon>Kitasatosporales</taxon>
        <taxon>Streptomycetaceae</taxon>
        <taxon>Streptomyces</taxon>
    </lineage>
</organism>
<sequence length="193" mass="20230">MKIRRGAGLGLIALAGMCAVAAIAGRLYERPGGLAVVAELNSPWLLVPLAAAALATGAALRSRGPGADKAAAALAGAGLLAALLVPLGLMAADPFPARQYDVTAPGGAGAPRRLVVERVSPLADPGWEVYVDQGPFPATRRWPVARYDDADWSKGILHAQWLTPDTIRLIDLDHRSRDIPIAPTGRPLARLDW</sequence>
<keyword evidence="1" id="KW-0812">Transmembrane</keyword>
<feature type="transmembrane region" description="Helical" evidence="1">
    <location>
        <begin position="72"/>
        <end position="92"/>
    </location>
</feature>
<feature type="transmembrane region" description="Helical" evidence="1">
    <location>
        <begin position="40"/>
        <end position="60"/>
    </location>
</feature>